<proteinExistence type="predicted"/>
<keyword evidence="1" id="KW-1133">Transmembrane helix</keyword>
<evidence type="ECO:0000256" key="1">
    <source>
        <dbReference type="SAM" id="Phobius"/>
    </source>
</evidence>
<evidence type="ECO:0000313" key="2">
    <source>
        <dbReference type="EMBL" id="PJA89741.1"/>
    </source>
</evidence>
<feature type="transmembrane region" description="Helical" evidence="1">
    <location>
        <begin position="41"/>
        <end position="59"/>
    </location>
</feature>
<comment type="caution">
    <text evidence="2">The sequence shown here is derived from an EMBL/GenBank/DDBJ whole genome shotgun (WGS) entry which is preliminary data.</text>
</comment>
<protein>
    <submittedName>
        <fullName evidence="2">Uncharacterized protein</fullName>
    </submittedName>
</protein>
<name>A0A2M7Z6J0_9BACT</name>
<reference evidence="3" key="1">
    <citation type="submission" date="2017-09" db="EMBL/GenBank/DDBJ databases">
        <title>Depth-based differentiation of microbial function through sediment-hosted aquifers and enrichment of novel symbionts in the deep terrestrial subsurface.</title>
        <authorList>
            <person name="Probst A.J."/>
            <person name="Ladd B."/>
            <person name="Jarett J.K."/>
            <person name="Geller-Mcgrath D.E."/>
            <person name="Sieber C.M.K."/>
            <person name="Emerson J.B."/>
            <person name="Anantharaman K."/>
            <person name="Thomas B.C."/>
            <person name="Malmstrom R."/>
            <person name="Stieglmeier M."/>
            <person name="Klingl A."/>
            <person name="Woyke T."/>
            <person name="Ryan C.M."/>
            <person name="Banfield J.F."/>
        </authorList>
    </citation>
    <scope>NUCLEOTIDE SEQUENCE [LARGE SCALE GENOMIC DNA]</scope>
</reference>
<accession>A0A2M7Z6J0</accession>
<feature type="transmembrane region" description="Helical" evidence="1">
    <location>
        <begin position="14"/>
        <end position="35"/>
    </location>
</feature>
<dbReference type="Proteomes" id="UP000230843">
    <property type="component" value="Unassembled WGS sequence"/>
</dbReference>
<gene>
    <name evidence="2" type="ORF">CO137_02600</name>
</gene>
<dbReference type="EMBL" id="PFVJ01000055">
    <property type="protein sequence ID" value="PJA89741.1"/>
    <property type="molecule type" value="Genomic_DNA"/>
</dbReference>
<evidence type="ECO:0000313" key="3">
    <source>
        <dbReference type="Proteomes" id="UP000230843"/>
    </source>
</evidence>
<dbReference type="AlphaFoldDB" id="A0A2M7Z6J0"/>
<organism evidence="2 3">
    <name type="scientific">Candidatus Magasanikbacteria bacterium CG_4_9_14_3_um_filter_32_9</name>
    <dbReference type="NCBI Taxonomy" id="1974644"/>
    <lineage>
        <taxon>Bacteria</taxon>
        <taxon>Candidatus Magasanikiibacteriota</taxon>
    </lineage>
</organism>
<keyword evidence="1" id="KW-0812">Transmembrane</keyword>
<keyword evidence="1" id="KW-0472">Membrane</keyword>
<sequence length="71" mass="7950">MKKLEVVLKFIKHIVWGLILQGILFILIGILIFMYPDLLGMLVGIGLVVSGLLAFVLAIKVNKYSSFKFNV</sequence>